<feature type="transmembrane region" description="Helical" evidence="1">
    <location>
        <begin position="43"/>
        <end position="64"/>
    </location>
</feature>
<evidence type="ECO:0000313" key="3">
    <source>
        <dbReference type="Proteomes" id="UP000198619"/>
    </source>
</evidence>
<reference evidence="2 3" key="1">
    <citation type="submission" date="2016-10" db="EMBL/GenBank/DDBJ databases">
        <authorList>
            <person name="de Groot N.N."/>
        </authorList>
    </citation>
    <scope>NUCLEOTIDE SEQUENCE [LARGE SCALE GENOMIC DNA]</scope>
    <source>
        <strain evidence="2 3">DSM 12271</strain>
    </source>
</reference>
<dbReference type="OrthoDB" id="1698302at2"/>
<feature type="transmembrane region" description="Helical" evidence="1">
    <location>
        <begin position="76"/>
        <end position="94"/>
    </location>
</feature>
<protein>
    <recommendedName>
        <fullName evidence="4">DUF3021 domain-containing protein</fullName>
    </recommendedName>
</protein>
<evidence type="ECO:0000313" key="2">
    <source>
        <dbReference type="EMBL" id="SFB12909.1"/>
    </source>
</evidence>
<accession>A0A1I0YHQ9</accession>
<proteinExistence type="predicted"/>
<dbReference type="AlphaFoldDB" id="A0A1I0YHQ9"/>
<name>A0A1I0YHQ9_9CLOT</name>
<feature type="transmembrane region" description="Helical" evidence="1">
    <location>
        <begin position="100"/>
        <end position="120"/>
    </location>
</feature>
<dbReference type="InterPro" id="IPR021560">
    <property type="entry name" value="DUF3021"/>
</dbReference>
<dbReference type="EMBL" id="FOKI01000013">
    <property type="protein sequence ID" value="SFB12909.1"/>
    <property type="molecule type" value="Genomic_DNA"/>
</dbReference>
<evidence type="ECO:0000256" key="1">
    <source>
        <dbReference type="SAM" id="Phobius"/>
    </source>
</evidence>
<keyword evidence="1" id="KW-1133">Transmembrane helix</keyword>
<feature type="transmembrane region" description="Helical" evidence="1">
    <location>
        <begin position="7"/>
        <end position="31"/>
    </location>
</feature>
<dbReference type="Proteomes" id="UP000198619">
    <property type="component" value="Unassembled WGS sequence"/>
</dbReference>
<keyword evidence="3" id="KW-1185">Reference proteome</keyword>
<dbReference type="Pfam" id="PF11457">
    <property type="entry name" value="DUF3021"/>
    <property type="match status" value="1"/>
</dbReference>
<keyword evidence="1" id="KW-0812">Transmembrane</keyword>
<evidence type="ECO:0008006" key="4">
    <source>
        <dbReference type="Google" id="ProtNLM"/>
    </source>
</evidence>
<organism evidence="2 3">
    <name type="scientific">Clostridium frigidicarnis</name>
    <dbReference type="NCBI Taxonomy" id="84698"/>
    <lineage>
        <taxon>Bacteria</taxon>
        <taxon>Bacillati</taxon>
        <taxon>Bacillota</taxon>
        <taxon>Clostridia</taxon>
        <taxon>Eubacteriales</taxon>
        <taxon>Clostridiaceae</taxon>
        <taxon>Clostridium</taxon>
    </lineage>
</organism>
<dbReference type="RefSeq" id="WP_090041028.1">
    <property type="nucleotide sequence ID" value="NZ_FOKI01000013.1"/>
</dbReference>
<gene>
    <name evidence="2" type="ORF">SAMN04488528_101354</name>
</gene>
<dbReference type="STRING" id="84698.SAMN04488528_101354"/>
<keyword evidence="1" id="KW-0472">Membrane</keyword>
<sequence length="146" mass="16730">MKYVKKFILRGLLGITIGVFLNQIGYLFMALQGGTIEISSDIIISQFIISSLTGFYCAGSSAIFEVEEWSVLRQTITHFIALLPYFPVAIYAGWIPSTSFGKIIFVANYIVVYLVIWFSFRAYWRKKAKELNEELKRHNRKAGLEN</sequence>